<sequence length="228" mass="25464">MSRVLPGIFWRCKMIEIGSWTREFAQRLRAEFGPRLLFMGYQGSYARGEATPESDIDIVTILDKADIAGLRRYRSVVGAMPQSGLACGFICGRRELENWPRYDLLSLALDTKPVVGELAPYLPEFTDGDRREALRIGAANLYHAVCHTYLYGDLAGALPGLLKSAFFCLRLWALVRDGGYRATRAELAGALSGRERRILDMLAGPRPDNVGEAYSLLIDWSSEVLRQT</sequence>
<name>A0ABM6L816_9FIRM</name>
<proteinExistence type="predicted"/>
<feature type="domain" description="Polymerase nucleotidyl transferase" evidence="1">
    <location>
        <begin position="26"/>
        <end position="65"/>
    </location>
</feature>
<organism evidence="2 3">
    <name type="scientific">Acutalibacter muris</name>
    <dbReference type="NCBI Taxonomy" id="1796620"/>
    <lineage>
        <taxon>Bacteria</taxon>
        <taxon>Bacillati</taxon>
        <taxon>Bacillota</taxon>
        <taxon>Clostridia</taxon>
        <taxon>Eubacteriales</taxon>
        <taxon>Acutalibacteraceae</taxon>
        <taxon>Acutalibacter</taxon>
    </lineage>
</organism>
<dbReference type="Pfam" id="PF01909">
    <property type="entry name" value="NTP_transf_2"/>
    <property type="match status" value="1"/>
</dbReference>
<evidence type="ECO:0000313" key="3">
    <source>
        <dbReference type="Proteomes" id="UP000196710"/>
    </source>
</evidence>
<keyword evidence="3" id="KW-1185">Reference proteome</keyword>
<gene>
    <name evidence="2" type="ORF">ADH66_13715</name>
</gene>
<accession>A0ABM6L816</accession>
<dbReference type="InterPro" id="IPR043519">
    <property type="entry name" value="NT_sf"/>
</dbReference>
<dbReference type="CDD" id="cd05403">
    <property type="entry name" value="NT_KNTase_like"/>
    <property type="match status" value="1"/>
</dbReference>
<evidence type="ECO:0000259" key="1">
    <source>
        <dbReference type="Pfam" id="PF01909"/>
    </source>
</evidence>
<dbReference type="Gene3D" id="3.30.460.10">
    <property type="entry name" value="Beta Polymerase, domain 2"/>
    <property type="match status" value="1"/>
</dbReference>
<dbReference type="EMBL" id="CP021422">
    <property type="protein sequence ID" value="ASB41622.1"/>
    <property type="molecule type" value="Genomic_DNA"/>
</dbReference>
<protein>
    <recommendedName>
        <fullName evidence="1">Polymerase nucleotidyl transferase domain-containing protein</fullName>
    </recommendedName>
</protein>
<dbReference type="Proteomes" id="UP000196710">
    <property type="component" value="Chromosome"/>
</dbReference>
<reference evidence="3" key="1">
    <citation type="submission" date="2017-05" db="EMBL/GenBank/DDBJ databases">
        <title>Improved OligoMM genomes.</title>
        <authorList>
            <person name="Garzetti D."/>
        </authorList>
    </citation>
    <scope>NUCLEOTIDE SEQUENCE [LARGE SCALE GENOMIC DNA]</scope>
    <source>
        <strain evidence="3">KB18</strain>
    </source>
</reference>
<dbReference type="InterPro" id="IPR002934">
    <property type="entry name" value="Polymerase_NTP_transf_dom"/>
</dbReference>
<evidence type="ECO:0000313" key="2">
    <source>
        <dbReference type="EMBL" id="ASB41622.1"/>
    </source>
</evidence>
<dbReference type="SUPFAM" id="SSF81301">
    <property type="entry name" value="Nucleotidyltransferase"/>
    <property type="match status" value="1"/>
</dbReference>